<dbReference type="PANTHER" id="PTHR48043:SF159">
    <property type="entry name" value="EG:EG0003.4 PROTEIN-RELATED"/>
    <property type="match status" value="1"/>
</dbReference>
<evidence type="ECO:0000256" key="4">
    <source>
        <dbReference type="RuleBase" id="RU003718"/>
    </source>
</evidence>
<dbReference type="Gene3D" id="3.40.50.2000">
    <property type="entry name" value="Glycogen Phosphorylase B"/>
    <property type="match status" value="1"/>
</dbReference>
<name>A0A834M6E3_RHYFE</name>
<evidence type="ECO:0000256" key="2">
    <source>
        <dbReference type="ARBA" id="ARBA00022676"/>
    </source>
</evidence>
<evidence type="ECO:0000256" key="5">
    <source>
        <dbReference type="RuleBase" id="RU362059"/>
    </source>
</evidence>
<organism evidence="6 7">
    <name type="scientific">Rhynchophorus ferrugineus</name>
    <name type="common">Red palm weevil</name>
    <name type="synonym">Curculio ferrugineus</name>
    <dbReference type="NCBI Taxonomy" id="354439"/>
    <lineage>
        <taxon>Eukaryota</taxon>
        <taxon>Metazoa</taxon>
        <taxon>Ecdysozoa</taxon>
        <taxon>Arthropoda</taxon>
        <taxon>Hexapoda</taxon>
        <taxon>Insecta</taxon>
        <taxon>Pterygota</taxon>
        <taxon>Neoptera</taxon>
        <taxon>Endopterygota</taxon>
        <taxon>Coleoptera</taxon>
        <taxon>Polyphaga</taxon>
        <taxon>Cucujiformia</taxon>
        <taxon>Curculionidae</taxon>
        <taxon>Dryophthorinae</taxon>
        <taxon>Rhynchophorus</taxon>
    </lineage>
</organism>
<keyword evidence="7" id="KW-1185">Reference proteome</keyword>
<dbReference type="OrthoDB" id="5835829at2759"/>
<feature type="signal peptide" evidence="5">
    <location>
        <begin position="1"/>
        <end position="23"/>
    </location>
</feature>
<evidence type="ECO:0000313" key="6">
    <source>
        <dbReference type="EMBL" id="KAF7266714.1"/>
    </source>
</evidence>
<keyword evidence="5" id="KW-0812">Transmembrane</keyword>
<comment type="subcellular location">
    <subcellularLocation>
        <location evidence="5">Membrane</location>
        <topology evidence="5">Single-pass membrane protein</topology>
    </subcellularLocation>
</comment>
<dbReference type="EC" id="2.4.1.17" evidence="5"/>
<dbReference type="SUPFAM" id="SSF53756">
    <property type="entry name" value="UDP-Glycosyltransferase/glycogen phosphorylase"/>
    <property type="match status" value="1"/>
</dbReference>
<evidence type="ECO:0000256" key="1">
    <source>
        <dbReference type="ARBA" id="ARBA00009995"/>
    </source>
</evidence>
<dbReference type="GO" id="GO:0015020">
    <property type="term" value="F:glucuronosyltransferase activity"/>
    <property type="evidence" value="ECO:0007669"/>
    <property type="project" value="UniProtKB-EC"/>
</dbReference>
<dbReference type="InterPro" id="IPR002213">
    <property type="entry name" value="UDP_glucos_trans"/>
</dbReference>
<sequence>MARSKWLGLLANILLFLVKTAECSNILAVFVGPGRSQYILAEPLLIALAERGHNVTVISGFETKGVRNLRSIEVNLTYEGNEADSLFTLQDLTIFENIAALHDVGLFLTRRILSDSNVQELINSKEEFDLVIVETFLNEAHLAFAKHFNAHLVLFSSLAVSEWNSHLMGNPLLPSYVPIMFSGYTTSMNFYERFRNTMALWYDRYYRYFYQTASHQLLVDKYFPKKYDLTEIMYNASIMFTCSHVGTTESTAIVPSIIEVAGLHIKNNKLPQNIQKFLDAATDGAIYVSMGTNIPTTGIPKELLNAMFNVFSNLKQKVIWKLDVNEFVPSENVLISNWLPQTDILAHPNVKLFISHCGMGGTTETINYGVPVIGIPMYGDQPMNMNRLKKYGMAIELPFRTLSESTLKRAIDEVINNETYLENAKKRSKIMNDRLVKPLDEAIYWVEYVIRHDGAHHLKSSAHNLSWFQLYLGDIILAILLVPYLLYVSLRLLVRRTK</sequence>
<keyword evidence="5" id="KW-0472">Membrane</keyword>
<dbReference type="PANTHER" id="PTHR48043">
    <property type="entry name" value="EG:EG0003.4 PROTEIN-RELATED"/>
    <property type="match status" value="1"/>
</dbReference>
<comment type="caution">
    <text evidence="6">The sequence shown here is derived from an EMBL/GenBank/DDBJ whole genome shotgun (WGS) entry which is preliminary data.</text>
</comment>
<keyword evidence="5" id="KW-1133">Transmembrane helix</keyword>
<comment type="similarity">
    <text evidence="1 4">Belongs to the UDP-glycosyltransferase family.</text>
</comment>
<accession>A0A834M6E3</accession>
<evidence type="ECO:0000256" key="3">
    <source>
        <dbReference type="ARBA" id="ARBA00022679"/>
    </source>
</evidence>
<protein>
    <recommendedName>
        <fullName evidence="5">UDP-glucuronosyltransferase</fullName>
        <ecNumber evidence="5">2.4.1.17</ecNumber>
    </recommendedName>
</protein>
<dbReference type="GO" id="GO:0016020">
    <property type="term" value="C:membrane"/>
    <property type="evidence" value="ECO:0007669"/>
    <property type="project" value="UniProtKB-SubCell"/>
</dbReference>
<dbReference type="PROSITE" id="PS00375">
    <property type="entry name" value="UDPGT"/>
    <property type="match status" value="1"/>
</dbReference>
<comment type="catalytic activity">
    <reaction evidence="5">
        <text>glucuronate acceptor + UDP-alpha-D-glucuronate = acceptor beta-D-glucuronoside + UDP + H(+)</text>
        <dbReference type="Rhea" id="RHEA:21032"/>
        <dbReference type="ChEBI" id="CHEBI:15378"/>
        <dbReference type="ChEBI" id="CHEBI:58052"/>
        <dbReference type="ChEBI" id="CHEBI:58223"/>
        <dbReference type="ChEBI" id="CHEBI:132367"/>
        <dbReference type="ChEBI" id="CHEBI:132368"/>
        <dbReference type="EC" id="2.4.1.17"/>
    </reaction>
</comment>
<dbReference type="CDD" id="cd03784">
    <property type="entry name" value="GT1_Gtf-like"/>
    <property type="match status" value="1"/>
</dbReference>
<keyword evidence="2 4" id="KW-0328">Glycosyltransferase</keyword>
<reference evidence="6" key="1">
    <citation type="submission" date="2020-08" db="EMBL/GenBank/DDBJ databases">
        <title>Genome sequencing and assembly of the red palm weevil Rhynchophorus ferrugineus.</title>
        <authorList>
            <person name="Dias G.B."/>
            <person name="Bergman C.M."/>
            <person name="Manee M."/>
        </authorList>
    </citation>
    <scope>NUCLEOTIDE SEQUENCE</scope>
    <source>
        <strain evidence="6">AA-2017</strain>
        <tissue evidence="6">Whole larva</tissue>
    </source>
</reference>
<gene>
    <name evidence="6" type="ORF">GWI33_019987</name>
</gene>
<evidence type="ECO:0000313" key="7">
    <source>
        <dbReference type="Proteomes" id="UP000625711"/>
    </source>
</evidence>
<keyword evidence="3 4" id="KW-0808">Transferase</keyword>
<dbReference type="Proteomes" id="UP000625711">
    <property type="component" value="Unassembled WGS sequence"/>
</dbReference>
<dbReference type="Pfam" id="PF00201">
    <property type="entry name" value="UDPGT"/>
    <property type="match status" value="1"/>
</dbReference>
<dbReference type="EMBL" id="JAACXV010014516">
    <property type="protein sequence ID" value="KAF7266714.1"/>
    <property type="molecule type" value="Genomic_DNA"/>
</dbReference>
<feature type="transmembrane region" description="Helical" evidence="5">
    <location>
        <begin position="470"/>
        <end position="494"/>
    </location>
</feature>
<dbReference type="AlphaFoldDB" id="A0A834M6E3"/>
<keyword evidence="5" id="KW-0732">Signal</keyword>
<feature type="chain" id="PRO_5033103216" description="UDP-glucuronosyltransferase" evidence="5">
    <location>
        <begin position="24"/>
        <end position="498"/>
    </location>
</feature>
<dbReference type="InterPro" id="IPR050271">
    <property type="entry name" value="UDP-glycosyltransferase"/>
</dbReference>
<proteinExistence type="inferred from homology"/>
<dbReference type="InterPro" id="IPR035595">
    <property type="entry name" value="UDP_glycos_trans_CS"/>
</dbReference>
<dbReference type="FunFam" id="3.40.50.2000:FF:000050">
    <property type="entry name" value="UDP-glucuronosyltransferase"/>
    <property type="match status" value="1"/>
</dbReference>